<dbReference type="NCBIfam" id="TIGR00616">
    <property type="entry name" value="rect"/>
    <property type="match status" value="1"/>
</dbReference>
<reference evidence="2" key="1">
    <citation type="journal article" date="2021" name="Proc. Natl. Acad. Sci. U.S.A.">
        <title>A Catalog of Tens of Thousands of Viruses from Human Metagenomes Reveals Hidden Associations with Chronic Diseases.</title>
        <authorList>
            <person name="Tisza M.J."/>
            <person name="Buck C.B."/>
        </authorList>
    </citation>
    <scope>NUCLEOTIDE SEQUENCE</scope>
    <source>
        <strain evidence="2">CtwNf2</strain>
    </source>
</reference>
<dbReference type="EMBL" id="BK057791">
    <property type="protein sequence ID" value="DAE91901.1"/>
    <property type="molecule type" value="Genomic_DNA"/>
</dbReference>
<sequence>MASINKGLTIKNTSVKAAKADKTLKGMLESPAYRKKFEEMLGKKAPGFISSIIAVTNNSNYLMKADPATVIGAAAQAAMLDLPINQSLGFAYIVPYKGAASFQLGYKGYIQLAQRTDKYVDIGSATVYEGELETKNRLLGQFEFGEKVSDKVIGYLAYFKLKNGFEKYLYMTIEEAQAHAKKYSQNYKGGTEKWGVADFNVMAEKTVLKRLLSKFGPLSIEDVHMTQAISNDGAVIRMNEDGELDATFDGETIDAEIDEQVESEPKNWGTNDEPVEPPTTNDTYIVNGEVVDANTGEVIIHD</sequence>
<evidence type="ECO:0000313" key="2">
    <source>
        <dbReference type="EMBL" id="DAE91901.1"/>
    </source>
</evidence>
<dbReference type="GO" id="GO:0006259">
    <property type="term" value="P:DNA metabolic process"/>
    <property type="evidence" value="ECO:0007669"/>
    <property type="project" value="InterPro"/>
</dbReference>
<protein>
    <submittedName>
        <fullName evidence="2">RecT protein</fullName>
    </submittedName>
</protein>
<dbReference type="InterPro" id="IPR004590">
    <property type="entry name" value="ssDNA_annealing_RecT"/>
</dbReference>
<feature type="region of interest" description="Disordered" evidence="1">
    <location>
        <begin position="260"/>
        <end position="282"/>
    </location>
</feature>
<organism evidence="2">
    <name type="scientific">Siphoviridae sp. ctwNf2</name>
    <dbReference type="NCBI Taxonomy" id="2827597"/>
    <lineage>
        <taxon>Viruses</taxon>
        <taxon>Duplodnaviria</taxon>
        <taxon>Heunggongvirae</taxon>
        <taxon>Uroviricota</taxon>
        <taxon>Caudoviricetes</taxon>
    </lineage>
</organism>
<dbReference type="InterPro" id="IPR018330">
    <property type="entry name" value="RecT_fam"/>
</dbReference>
<name>A0A8S5RRM2_9CAUD</name>
<dbReference type="Pfam" id="PF03837">
    <property type="entry name" value="RecT"/>
    <property type="match status" value="1"/>
</dbReference>
<proteinExistence type="predicted"/>
<dbReference type="GO" id="GO:0003677">
    <property type="term" value="F:DNA binding"/>
    <property type="evidence" value="ECO:0007669"/>
    <property type="project" value="InterPro"/>
</dbReference>
<evidence type="ECO:0000256" key="1">
    <source>
        <dbReference type="SAM" id="MobiDB-lite"/>
    </source>
</evidence>
<accession>A0A8S5RRM2</accession>